<reference evidence="1 2" key="1">
    <citation type="journal article" date="2019" name="Mol. Ecol. Resour.">
        <title>Chromosome-level genome assembly of Triplophysa tibetana, a fish adapted to the harsh high-altitude environment of the Tibetan Plateau.</title>
        <authorList>
            <person name="Yang X."/>
            <person name="Liu H."/>
            <person name="Ma Z."/>
            <person name="Zou Y."/>
            <person name="Zou M."/>
            <person name="Mao Y."/>
            <person name="Li X."/>
            <person name="Wang H."/>
            <person name="Chen T."/>
            <person name="Wang W."/>
            <person name="Yang R."/>
        </authorList>
    </citation>
    <scope>NUCLEOTIDE SEQUENCE [LARGE SCALE GENOMIC DNA]</scope>
    <source>
        <strain evidence="1">TTIB1903HZAU</strain>
        <tissue evidence="1">Muscle</tissue>
    </source>
</reference>
<evidence type="ECO:0000313" key="2">
    <source>
        <dbReference type="Proteomes" id="UP000324632"/>
    </source>
</evidence>
<dbReference type="Proteomes" id="UP000324632">
    <property type="component" value="Chromosome 5"/>
</dbReference>
<accession>A0A5A9PKE3</accession>
<name>A0A5A9PKE3_9TELE</name>
<proteinExistence type="predicted"/>
<dbReference type="AlphaFoldDB" id="A0A5A9PKE3"/>
<keyword evidence="2" id="KW-1185">Reference proteome</keyword>
<dbReference type="EMBL" id="SOYY01000005">
    <property type="protein sequence ID" value="KAA0721416.1"/>
    <property type="molecule type" value="Genomic_DNA"/>
</dbReference>
<protein>
    <submittedName>
        <fullName evidence="1">Uncharacterized protein</fullName>
    </submittedName>
</protein>
<evidence type="ECO:0000313" key="1">
    <source>
        <dbReference type="EMBL" id="KAA0721416.1"/>
    </source>
</evidence>
<comment type="caution">
    <text evidence="1">The sequence shown here is derived from an EMBL/GenBank/DDBJ whole genome shotgun (WGS) entry which is preliminary data.</text>
</comment>
<organism evidence="1 2">
    <name type="scientific">Triplophysa tibetana</name>
    <dbReference type="NCBI Taxonomy" id="1572043"/>
    <lineage>
        <taxon>Eukaryota</taxon>
        <taxon>Metazoa</taxon>
        <taxon>Chordata</taxon>
        <taxon>Craniata</taxon>
        <taxon>Vertebrata</taxon>
        <taxon>Euteleostomi</taxon>
        <taxon>Actinopterygii</taxon>
        <taxon>Neopterygii</taxon>
        <taxon>Teleostei</taxon>
        <taxon>Ostariophysi</taxon>
        <taxon>Cypriniformes</taxon>
        <taxon>Nemacheilidae</taxon>
        <taxon>Triplophysa</taxon>
    </lineage>
</organism>
<gene>
    <name evidence="1" type="ORF">E1301_Tti023159</name>
</gene>
<sequence>MVFNKDILTFHKMVLKKFKQEHGINVPEGYQQREIDALGGNSLPATIEAEIQKNMVAYLGEDELYVNANPVMFDICCKALKHALLVVLRHMNTDDVTEEDRQRLNGIIDYMNYNEIYVDEVAKVSLIANHKITQQRFDDVKQEVVQMLKIDRGEDWCLRILHLVPRLFIHEP</sequence>